<feature type="transmembrane region" description="Helical" evidence="10">
    <location>
        <begin position="277"/>
        <end position="297"/>
    </location>
</feature>
<comment type="caution">
    <text evidence="10">Lacks conserved residue(s) required for the propagation of feature annotation.</text>
</comment>
<dbReference type="PANTHER" id="PTHR21137">
    <property type="entry name" value="ODORANT RECEPTOR"/>
    <property type="match status" value="1"/>
</dbReference>
<keyword evidence="6 10" id="KW-1133">Transmembrane helix</keyword>
<keyword evidence="9 10" id="KW-0807">Transducer</keyword>
<dbReference type="STRING" id="35570.A0A1I8QEQ8"/>
<dbReference type="EnsemblMetazoa" id="SCAU016456-RA">
    <property type="protein sequence ID" value="SCAU016456-PA"/>
    <property type="gene ID" value="SCAU016456"/>
</dbReference>
<organism evidence="11 12">
    <name type="scientific">Stomoxys calcitrans</name>
    <name type="common">Stable fly</name>
    <name type="synonym">Conops calcitrans</name>
    <dbReference type="NCBI Taxonomy" id="35570"/>
    <lineage>
        <taxon>Eukaryota</taxon>
        <taxon>Metazoa</taxon>
        <taxon>Ecdysozoa</taxon>
        <taxon>Arthropoda</taxon>
        <taxon>Hexapoda</taxon>
        <taxon>Insecta</taxon>
        <taxon>Pterygota</taxon>
        <taxon>Neoptera</taxon>
        <taxon>Endopterygota</taxon>
        <taxon>Diptera</taxon>
        <taxon>Brachycera</taxon>
        <taxon>Muscomorpha</taxon>
        <taxon>Muscoidea</taxon>
        <taxon>Muscidae</taxon>
        <taxon>Stomoxys</taxon>
    </lineage>
</organism>
<evidence type="ECO:0000313" key="11">
    <source>
        <dbReference type="EnsemblMetazoa" id="SCAU016456-PA"/>
    </source>
</evidence>
<evidence type="ECO:0000256" key="7">
    <source>
        <dbReference type="ARBA" id="ARBA00023136"/>
    </source>
</evidence>
<feature type="transmembrane region" description="Helical" evidence="10">
    <location>
        <begin position="60"/>
        <end position="81"/>
    </location>
</feature>
<dbReference type="VEuPathDB" id="VectorBase:SCAU016456"/>
<dbReference type="GO" id="GO:0007165">
    <property type="term" value="P:signal transduction"/>
    <property type="evidence" value="ECO:0007669"/>
    <property type="project" value="UniProtKB-KW"/>
</dbReference>
<feature type="transmembrane region" description="Helical" evidence="10">
    <location>
        <begin position="304"/>
        <end position="325"/>
    </location>
</feature>
<keyword evidence="3 10" id="KW-0716">Sensory transduction</keyword>
<keyword evidence="5 10" id="KW-0552">Olfaction</keyword>
<proteinExistence type="inferred from homology"/>
<dbReference type="InterPro" id="IPR004117">
    <property type="entry name" value="7tm6_olfct_rcpt"/>
</dbReference>
<keyword evidence="4 10" id="KW-0812">Transmembrane</keyword>
<evidence type="ECO:0000256" key="4">
    <source>
        <dbReference type="ARBA" id="ARBA00022692"/>
    </source>
</evidence>
<keyword evidence="2" id="KW-1003">Cell membrane</keyword>
<evidence type="ECO:0000256" key="10">
    <source>
        <dbReference type="RuleBase" id="RU351113"/>
    </source>
</evidence>
<keyword evidence="12" id="KW-1185">Reference proteome</keyword>
<evidence type="ECO:0000256" key="6">
    <source>
        <dbReference type="ARBA" id="ARBA00022989"/>
    </source>
</evidence>
<evidence type="ECO:0000256" key="8">
    <source>
        <dbReference type="ARBA" id="ARBA00023170"/>
    </source>
</evidence>
<dbReference type="PANTHER" id="PTHR21137:SF35">
    <property type="entry name" value="ODORANT RECEPTOR 19A-RELATED"/>
    <property type="match status" value="1"/>
</dbReference>
<dbReference type="Pfam" id="PF02949">
    <property type="entry name" value="7tm_6"/>
    <property type="match status" value="1"/>
</dbReference>
<evidence type="ECO:0000256" key="1">
    <source>
        <dbReference type="ARBA" id="ARBA00004651"/>
    </source>
</evidence>
<accession>A0A1I8QEQ8</accession>
<sequence>MMESNCKESDIKIHQPDVHRVFDMANVIENAPQPSTKDCTLYMFRGIKIIGYLSTDKYKILYYLWSIIVNFFVTLYMPVGFLTSFILRLDTYTASGFFTALQIWVNCIGCSLKMLAFFFLYKRLLASTEYMDKLDVRVTATSDKWQIRKIVALSNRALTLYATLYLSYASSTFWSAVIKGKPPYQVYNPLFEWSGNTRNFAFHAAIEYALICFHCLQQALLDSYPIVYITILRTHLNILSRRISSLGNDSTMNNCQRYEALVQCVLDHKNIMGLYNIFSPVISGTMFVQFLIIGIILGITTLHIFLYADALAVVASLFYVASILAETFPCSFLANSLVDDSAALSHAIFHSAWHNEEPRYKQMLCFFLQHSQKTMQLTAMKIFPITLNSNINVVKFAFSVYTMMKQMGFGANLTSGLGIES</sequence>
<comment type="similarity">
    <text evidence="10">Belongs to the insect chemoreceptor superfamily. Heteromeric odorant receptor channel (TC 1.A.69) family.</text>
</comment>
<keyword evidence="7 10" id="KW-0472">Membrane</keyword>
<dbReference type="GO" id="GO:0005549">
    <property type="term" value="F:odorant binding"/>
    <property type="evidence" value="ECO:0007669"/>
    <property type="project" value="InterPro"/>
</dbReference>
<evidence type="ECO:0000256" key="5">
    <source>
        <dbReference type="ARBA" id="ARBA00022725"/>
    </source>
</evidence>
<protein>
    <recommendedName>
        <fullName evidence="10">Odorant receptor</fullName>
    </recommendedName>
</protein>
<gene>
    <name evidence="11" type="primary">106083298</name>
</gene>
<name>A0A1I8QEQ8_STOCA</name>
<evidence type="ECO:0000256" key="2">
    <source>
        <dbReference type="ARBA" id="ARBA00022475"/>
    </source>
</evidence>
<evidence type="ECO:0000313" key="12">
    <source>
        <dbReference type="Proteomes" id="UP000095300"/>
    </source>
</evidence>
<dbReference type="Proteomes" id="UP000095300">
    <property type="component" value="Unassembled WGS sequence"/>
</dbReference>
<comment type="subcellular location">
    <subcellularLocation>
        <location evidence="1 10">Cell membrane</location>
        <topology evidence="1 10">Multi-pass membrane protein</topology>
    </subcellularLocation>
</comment>
<evidence type="ECO:0000256" key="9">
    <source>
        <dbReference type="ARBA" id="ARBA00023224"/>
    </source>
</evidence>
<dbReference type="GO" id="GO:0004984">
    <property type="term" value="F:olfactory receptor activity"/>
    <property type="evidence" value="ECO:0007669"/>
    <property type="project" value="InterPro"/>
</dbReference>
<dbReference type="GO" id="GO:0005886">
    <property type="term" value="C:plasma membrane"/>
    <property type="evidence" value="ECO:0007669"/>
    <property type="project" value="UniProtKB-SubCell"/>
</dbReference>
<dbReference type="AlphaFoldDB" id="A0A1I8QEQ8"/>
<reference evidence="11" key="1">
    <citation type="submission" date="2020-05" db="UniProtKB">
        <authorList>
            <consortium name="EnsemblMetazoa"/>
        </authorList>
    </citation>
    <scope>IDENTIFICATION</scope>
    <source>
        <strain evidence="11">USDA</strain>
    </source>
</reference>
<dbReference type="OrthoDB" id="6604226at2759"/>
<evidence type="ECO:0000256" key="3">
    <source>
        <dbReference type="ARBA" id="ARBA00022606"/>
    </source>
</evidence>
<keyword evidence="8 10" id="KW-0675">Receptor</keyword>
<feature type="transmembrane region" description="Helical" evidence="10">
    <location>
        <begin position="101"/>
        <end position="121"/>
    </location>
</feature>